<proteinExistence type="predicted"/>
<dbReference type="AlphaFoldDB" id="A0A5B0MLR9"/>
<accession>A0A5B0MLR9</accession>
<dbReference type="Proteomes" id="UP000324748">
    <property type="component" value="Unassembled WGS sequence"/>
</dbReference>
<gene>
    <name evidence="2" type="ORF">PGT21_011484</name>
</gene>
<protein>
    <submittedName>
        <fullName evidence="2">Uncharacterized protein</fullName>
    </submittedName>
</protein>
<feature type="transmembrane region" description="Helical" evidence="1">
    <location>
        <begin position="60"/>
        <end position="79"/>
    </location>
</feature>
<keyword evidence="3" id="KW-1185">Reference proteome</keyword>
<evidence type="ECO:0000256" key="1">
    <source>
        <dbReference type="SAM" id="Phobius"/>
    </source>
</evidence>
<evidence type="ECO:0000313" key="2">
    <source>
        <dbReference type="EMBL" id="KAA1077542.1"/>
    </source>
</evidence>
<comment type="caution">
    <text evidence="2">The sequence shown here is derived from an EMBL/GenBank/DDBJ whole genome shotgun (WGS) entry which is preliminary data.</text>
</comment>
<keyword evidence="1" id="KW-0472">Membrane</keyword>
<keyword evidence="1" id="KW-1133">Transmembrane helix</keyword>
<feature type="transmembrane region" description="Helical" evidence="1">
    <location>
        <begin position="99"/>
        <end position="116"/>
    </location>
</feature>
<reference evidence="2 3" key="1">
    <citation type="submission" date="2019-05" db="EMBL/GenBank/DDBJ databases">
        <title>Emergence of the Ug99 lineage of the wheat stem rust pathogen through somatic hybridization.</title>
        <authorList>
            <person name="Li F."/>
            <person name="Upadhyaya N.M."/>
            <person name="Sperschneider J."/>
            <person name="Matny O."/>
            <person name="Nguyen-Phuc H."/>
            <person name="Mago R."/>
            <person name="Raley C."/>
            <person name="Miller M.E."/>
            <person name="Silverstein K.A.T."/>
            <person name="Henningsen E."/>
            <person name="Hirsch C.D."/>
            <person name="Visser B."/>
            <person name="Pretorius Z.A."/>
            <person name="Steffenson B.J."/>
            <person name="Schwessinger B."/>
            <person name="Dodds P.N."/>
            <person name="Figueroa M."/>
        </authorList>
    </citation>
    <scope>NUCLEOTIDE SEQUENCE [LARGE SCALE GENOMIC DNA]</scope>
    <source>
        <strain evidence="2">21-0</strain>
    </source>
</reference>
<keyword evidence="1" id="KW-0812">Transmembrane</keyword>
<name>A0A5B0MLR9_PUCGR</name>
<sequence length="128" mass="14333">MAKSNATVYRSIESQRQRKHLARMLQMDAREFSAQSRKRSGMIGSTMASMGDHDFHCESITSWFTSLMTTCTKIVAIAFASLNHVPHGSFALDELCFQINIQISALIALALIHHALRSPSSQKHQRPC</sequence>
<evidence type="ECO:0000313" key="3">
    <source>
        <dbReference type="Proteomes" id="UP000324748"/>
    </source>
</evidence>
<organism evidence="2 3">
    <name type="scientific">Puccinia graminis f. sp. tritici</name>
    <dbReference type="NCBI Taxonomy" id="56615"/>
    <lineage>
        <taxon>Eukaryota</taxon>
        <taxon>Fungi</taxon>
        <taxon>Dikarya</taxon>
        <taxon>Basidiomycota</taxon>
        <taxon>Pucciniomycotina</taxon>
        <taxon>Pucciniomycetes</taxon>
        <taxon>Pucciniales</taxon>
        <taxon>Pucciniaceae</taxon>
        <taxon>Puccinia</taxon>
    </lineage>
</organism>
<dbReference type="EMBL" id="VSWC01000144">
    <property type="protein sequence ID" value="KAA1077542.1"/>
    <property type="molecule type" value="Genomic_DNA"/>
</dbReference>